<dbReference type="EMBL" id="CP094970">
    <property type="protein sequence ID" value="UYM07213.1"/>
    <property type="molecule type" value="Genomic_DNA"/>
</dbReference>
<dbReference type="Pfam" id="PF03551">
    <property type="entry name" value="PadR"/>
    <property type="match status" value="1"/>
</dbReference>
<dbReference type="KEGG" id="sgrg:L0C25_09095"/>
<protein>
    <submittedName>
        <fullName evidence="3">PadR family transcriptional regulator</fullName>
    </submittedName>
</protein>
<dbReference type="Pfam" id="PF10400">
    <property type="entry name" value="Vir_act_alpha_C"/>
    <property type="match status" value="1"/>
</dbReference>
<sequence>MALDHAILVSLAERSASGYDLARRFDKSIGFFWKATHQQIYKVLARMEAAGWLEATAVEEPGRPAKKVYALTADGRGELTRWTAEPTPTESVRSDFAVKVRGMQFGDRGAVIADIARQRDRHIDRLAYYEADCTKHFPEPERLTDGELPAYLVLRGGIRTEQTYIEWCDEMLDALGAPKPRSKR</sequence>
<evidence type="ECO:0000259" key="2">
    <source>
        <dbReference type="Pfam" id="PF10400"/>
    </source>
</evidence>
<name>A0AA46YP24_9ACTN</name>
<reference evidence="3" key="1">
    <citation type="submission" date="2022-01" db="EMBL/GenBank/DDBJ databases">
        <title>Nocardioidaceae gen. sp. A5X3R13.</title>
        <authorList>
            <person name="Lopez Marin M.A."/>
            <person name="Uhlik O."/>
        </authorList>
    </citation>
    <scope>NUCLEOTIDE SEQUENCE</scope>
    <source>
        <strain evidence="3">A5X3R13</strain>
    </source>
</reference>
<proteinExistence type="predicted"/>
<organism evidence="3 4">
    <name type="scientific">Solicola gregarius</name>
    <dbReference type="NCBI Taxonomy" id="2908642"/>
    <lineage>
        <taxon>Bacteria</taxon>
        <taxon>Bacillati</taxon>
        <taxon>Actinomycetota</taxon>
        <taxon>Actinomycetes</taxon>
        <taxon>Propionibacteriales</taxon>
        <taxon>Nocardioidaceae</taxon>
        <taxon>Solicola</taxon>
    </lineage>
</organism>
<dbReference type="Proteomes" id="UP001164390">
    <property type="component" value="Chromosome"/>
</dbReference>
<dbReference type="InterPro" id="IPR036388">
    <property type="entry name" value="WH-like_DNA-bd_sf"/>
</dbReference>
<keyword evidence="4" id="KW-1185">Reference proteome</keyword>
<accession>A0AA46YP24</accession>
<dbReference type="Gene3D" id="1.10.10.10">
    <property type="entry name" value="Winged helix-like DNA-binding domain superfamily/Winged helix DNA-binding domain"/>
    <property type="match status" value="1"/>
</dbReference>
<dbReference type="InterPro" id="IPR036390">
    <property type="entry name" value="WH_DNA-bd_sf"/>
</dbReference>
<feature type="domain" description="Transcription regulator PadR N-terminal" evidence="1">
    <location>
        <begin position="7"/>
        <end position="80"/>
    </location>
</feature>
<dbReference type="PANTHER" id="PTHR43252:SF4">
    <property type="entry name" value="TRANSCRIPTIONAL REGULATORY PROTEIN"/>
    <property type="match status" value="1"/>
</dbReference>
<dbReference type="InterPro" id="IPR005149">
    <property type="entry name" value="Tscrpt_reg_PadR_N"/>
</dbReference>
<gene>
    <name evidence="3" type="ORF">L0C25_09095</name>
</gene>
<dbReference type="Gene3D" id="6.10.140.190">
    <property type="match status" value="1"/>
</dbReference>
<evidence type="ECO:0000313" key="3">
    <source>
        <dbReference type="EMBL" id="UYM07213.1"/>
    </source>
</evidence>
<evidence type="ECO:0000313" key="4">
    <source>
        <dbReference type="Proteomes" id="UP001164390"/>
    </source>
</evidence>
<dbReference type="SUPFAM" id="SSF46785">
    <property type="entry name" value="Winged helix' DNA-binding domain"/>
    <property type="match status" value="1"/>
</dbReference>
<dbReference type="AlphaFoldDB" id="A0AA46YP24"/>
<dbReference type="InterPro" id="IPR018309">
    <property type="entry name" value="Tscrpt_reg_PadR_C"/>
</dbReference>
<evidence type="ECO:0000259" key="1">
    <source>
        <dbReference type="Pfam" id="PF03551"/>
    </source>
</evidence>
<dbReference type="PANTHER" id="PTHR43252">
    <property type="entry name" value="TRANSCRIPTIONAL REGULATOR YQJI"/>
    <property type="match status" value="1"/>
</dbReference>
<dbReference type="RefSeq" id="WP_271636168.1">
    <property type="nucleotide sequence ID" value="NZ_CP094970.1"/>
</dbReference>
<feature type="domain" description="Transcription regulator PadR C-terminal" evidence="2">
    <location>
        <begin position="92"/>
        <end position="175"/>
    </location>
</feature>